<proteinExistence type="predicted"/>
<keyword evidence="2" id="KW-1185">Reference proteome</keyword>
<accession>A0A917RN04</accession>
<evidence type="ECO:0000313" key="1">
    <source>
        <dbReference type="EMBL" id="GGL14873.1"/>
    </source>
</evidence>
<comment type="caution">
    <text evidence="1">The sequence shown here is derived from an EMBL/GenBank/DDBJ whole genome shotgun (WGS) entry which is preliminary data.</text>
</comment>
<dbReference type="Proteomes" id="UP000637788">
    <property type="component" value="Unassembled WGS sequence"/>
</dbReference>
<sequence length="68" mass="7166">MRRSRACAACVFHGEDEAGGQKEVLGLDSVGDEGPVPLVATALTFLMLAVRIRMPARFAPAVVPDCVP</sequence>
<organism evidence="1 2">
    <name type="scientific">Streptomyces flaveus</name>
    <dbReference type="NCBI Taxonomy" id="66370"/>
    <lineage>
        <taxon>Bacteria</taxon>
        <taxon>Bacillati</taxon>
        <taxon>Actinomycetota</taxon>
        <taxon>Actinomycetes</taxon>
        <taxon>Kitasatosporales</taxon>
        <taxon>Streptomycetaceae</taxon>
        <taxon>Streptomyces</taxon>
        <taxon>Streptomyces aurantiacus group</taxon>
    </lineage>
</organism>
<dbReference type="EMBL" id="BMPQ01000050">
    <property type="protein sequence ID" value="GGL14873.1"/>
    <property type="molecule type" value="Genomic_DNA"/>
</dbReference>
<reference evidence="1" key="1">
    <citation type="journal article" date="2014" name="Int. J. Syst. Evol. Microbiol.">
        <title>Complete genome sequence of Corynebacterium casei LMG S-19264T (=DSM 44701T), isolated from a smear-ripened cheese.</title>
        <authorList>
            <consortium name="US DOE Joint Genome Institute (JGI-PGF)"/>
            <person name="Walter F."/>
            <person name="Albersmeier A."/>
            <person name="Kalinowski J."/>
            <person name="Ruckert C."/>
        </authorList>
    </citation>
    <scope>NUCLEOTIDE SEQUENCE</scope>
    <source>
        <strain evidence="1">JCM 3035</strain>
    </source>
</reference>
<name>A0A917RN04_9ACTN</name>
<reference evidence="1" key="2">
    <citation type="submission" date="2020-09" db="EMBL/GenBank/DDBJ databases">
        <authorList>
            <person name="Sun Q."/>
            <person name="Ohkuma M."/>
        </authorList>
    </citation>
    <scope>NUCLEOTIDE SEQUENCE</scope>
    <source>
        <strain evidence="1">JCM 3035</strain>
    </source>
</reference>
<evidence type="ECO:0000313" key="2">
    <source>
        <dbReference type="Proteomes" id="UP000637788"/>
    </source>
</evidence>
<dbReference type="AlphaFoldDB" id="A0A917RN04"/>
<gene>
    <name evidence="1" type="ORF">GCM10010094_89650</name>
</gene>
<protein>
    <submittedName>
        <fullName evidence="1">Uncharacterized protein</fullName>
    </submittedName>
</protein>